<dbReference type="EMBL" id="VVIW01000002">
    <property type="protein sequence ID" value="NHZ39490.1"/>
    <property type="molecule type" value="Genomic_DNA"/>
</dbReference>
<gene>
    <name evidence="1" type="ORF">F1609_04800</name>
</gene>
<dbReference type="Proteomes" id="UP000819052">
    <property type="component" value="Unassembled WGS sequence"/>
</dbReference>
<dbReference type="InterPro" id="IPR025293">
    <property type="entry name" value="YfiR/HmsC-like"/>
</dbReference>
<comment type="caution">
    <text evidence="1">The sequence shown here is derived from an EMBL/GenBank/DDBJ whole genome shotgun (WGS) entry which is preliminary data.</text>
</comment>
<evidence type="ECO:0000313" key="2">
    <source>
        <dbReference type="Proteomes" id="UP000819052"/>
    </source>
</evidence>
<keyword evidence="2" id="KW-1185">Reference proteome</keyword>
<dbReference type="RefSeq" id="WP_167075223.1">
    <property type="nucleotide sequence ID" value="NZ_VVIW01000002.1"/>
</dbReference>
<organism evidence="1 2">
    <name type="scientific">Massilia aquatica</name>
    <dbReference type="NCBI Taxonomy" id="2609000"/>
    <lineage>
        <taxon>Bacteria</taxon>
        <taxon>Pseudomonadati</taxon>
        <taxon>Pseudomonadota</taxon>
        <taxon>Betaproteobacteria</taxon>
        <taxon>Burkholderiales</taxon>
        <taxon>Oxalobacteraceae</taxon>
        <taxon>Telluria group</taxon>
        <taxon>Massilia</taxon>
    </lineage>
</organism>
<proteinExistence type="predicted"/>
<name>A0ABX0M342_9BURK</name>
<dbReference type="Pfam" id="PF13689">
    <property type="entry name" value="DUF4154"/>
    <property type="match status" value="1"/>
</dbReference>
<reference evidence="1 2" key="1">
    <citation type="submission" date="2019-09" db="EMBL/GenBank/DDBJ databases">
        <title>Taxonomy of Antarctic Massilia spp.: description of Massilia rubra sp. nov., Massilia aquatica sp. nov., Massilia mucilaginosa sp. nov., Massilia frigida sp. nov. isolated from streams, lakes and regoliths.</title>
        <authorList>
            <person name="Holochova P."/>
            <person name="Sedlacek I."/>
            <person name="Kralova S."/>
            <person name="Maslanova I."/>
            <person name="Busse H.-J."/>
            <person name="Stankova E."/>
            <person name="Vrbovska V."/>
            <person name="Kovarovic V."/>
            <person name="Bartak M."/>
            <person name="Svec P."/>
            <person name="Pantucek R."/>
        </authorList>
    </citation>
    <scope>NUCLEOTIDE SEQUENCE [LARGE SCALE GENOMIC DNA]</scope>
    <source>
        <strain evidence="1 2">CCM 8693</strain>
    </source>
</reference>
<evidence type="ECO:0000313" key="1">
    <source>
        <dbReference type="EMBL" id="NHZ39490.1"/>
    </source>
</evidence>
<sequence>MSALCAMSPRASGGSRAARGLPLRLAACAMPLLLGLSMALVLAPPLVRAALPAGAAVLPERSIKAAFLYKFLGYAEFPASAFADAGAPLVIGVAGADELAADLARIVAGRAVQGRPVLVRPLREHDPLSGLHLLFIGGDDPARLRTALRAIGAMPTLVVTESQQGLQQGSVINFRIVEERVRFDVSLEAADRNSVKLSSRLLTVANHVHKGAP</sequence>
<protein>
    <submittedName>
        <fullName evidence="1">YfiR family protein</fullName>
    </submittedName>
</protein>
<accession>A0ABX0M342</accession>